<dbReference type="Pfam" id="PF00535">
    <property type="entry name" value="Glycos_transf_2"/>
    <property type="match status" value="1"/>
</dbReference>
<dbReference type="PANTHER" id="PTHR22916">
    <property type="entry name" value="GLYCOSYLTRANSFERASE"/>
    <property type="match status" value="1"/>
</dbReference>
<sequence length="247" mass="27935">MKVSIITVVYNGAATIRHCIESVLSQNFDSIEYIIVDGNSTDGTKEIIASYGSKISKFISEPDKGIYDAMNKGVKLATGDVVGILNADDFYADANIISDVVKAMNQSDADACYGDLNYVDGQNETVIKRNWVSGQYKPNSFLMGWMPPHPTFFVKKKCYEQFGDFRLDMGSAADYEIMLRFIFKYGIKLTYIPKVLVKMRTGGVSNNTLKNRIKANNNDRKAWRVNDIKPWFFTLLLKPVRKIVQFI</sequence>
<dbReference type="CDD" id="cd06433">
    <property type="entry name" value="GT_2_WfgS_like"/>
    <property type="match status" value="1"/>
</dbReference>
<name>A0ABR9WC39_9BACT</name>
<dbReference type="Gene3D" id="3.90.550.10">
    <property type="entry name" value="Spore Coat Polysaccharide Biosynthesis Protein SpsA, Chain A"/>
    <property type="match status" value="1"/>
</dbReference>
<proteinExistence type="predicted"/>
<gene>
    <name evidence="2" type="ORF">IEE83_14275</name>
</gene>
<keyword evidence="3" id="KW-1185">Reference proteome</keyword>
<dbReference type="InterPro" id="IPR029044">
    <property type="entry name" value="Nucleotide-diphossugar_trans"/>
</dbReference>
<organism evidence="2 3">
    <name type="scientific">Dyadobacter subterraneus</name>
    <dbReference type="NCBI Taxonomy" id="2773304"/>
    <lineage>
        <taxon>Bacteria</taxon>
        <taxon>Pseudomonadati</taxon>
        <taxon>Bacteroidota</taxon>
        <taxon>Cytophagia</taxon>
        <taxon>Cytophagales</taxon>
        <taxon>Spirosomataceae</taxon>
        <taxon>Dyadobacter</taxon>
    </lineage>
</organism>
<feature type="domain" description="Glycosyltransferase 2-like" evidence="1">
    <location>
        <begin position="4"/>
        <end position="132"/>
    </location>
</feature>
<dbReference type="Proteomes" id="UP000634134">
    <property type="component" value="Unassembled WGS sequence"/>
</dbReference>
<evidence type="ECO:0000313" key="3">
    <source>
        <dbReference type="Proteomes" id="UP000634134"/>
    </source>
</evidence>
<evidence type="ECO:0000313" key="2">
    <source>
        <dbReference type="EMBL" id="MBE9463050.1"/>
    </source>
</evidence>
<dbReference type="SUPFAM" id="SSF53448">
    <property type="entry name" value="Nucleotide-diphospho-sugar transferases"/>
    <property type="match status" value="1"/>
</dbReference>
<dbReference type="RefSeq" id="WP_194121209.1">
    <property type="nucleotide sequence ID" value="NZ_JACYGY010000001.1"/>
</dbReference>
<dbReference type="InterPro" id="IPR001173">
    <property type="entry name" value="Glyco_trans_2-like"/>
</dbReference>
<protein>
    <submittedName>
        <fullName evidence="2">Glycosyltransferase</fullName>
    </submittedName>
</protein>
<dbReference type="EMBL" id="JACYGY010000001">
    <property type="protein sequence ID" value="MBE9463050.1"/>
    <property type="molecule type" value="Genomic_DNA"/>
</dbReference>
<reference evidence="3" key="1">
    <citation type="submission" date="2023-07" db="EMBL/GenBank/DDBJ databases">
        <title>Dyadobacter sp. nov 'subterranea' isolated from contaminted grondwater.</title>
        <authorList>
            <person name="Szabo I."/>
            <person name="Al-Omari J."/>
            <person name="Szerdahelyi S.G."/>
            <person name="Rado J."/>
        </authorList>
    </citation>
    <scope>NUCLEOTIDE SEQUENCE [LARGE SCALE GENOMIC DNA]</scope>
    <source>
        <strain evidence="3">UP-52</strain>
    </source>
</reference>
<evidence type="ECO:0000259" key="1">
    <source>
        <dbReference type="Pfam" id="PF00535"/>
    </source>
</evidence>
<dbReference type="PANTHER" id="PTHR22916:SF3">
    <property type="entry name" value="UDP-GLCNAC:BETAGAL BETA-1,3-N-ACETYLGLUCOSAMINYLTRANSFERASE-LIKE PROTEIN 1"/>
    <property type="match status" value="1"/>
</dbReference>
<accession>A0ABR9WC39</accession>
<comment type="caution">
    <text evidence="2">The sequence shown here is derived from an EMBL/GenBank/DDBJ whole genome shotgun (WGS) entry which is preliminary data.</text>
</comment>